<evidence type="ECO:0000256" key="1">
    <source>
        <dbReference type="SAM" id="MobiDB-lite"/>
    </source>
</evidence>
<dbReference type="AlphaFoldDB" id="A0A2X4UZI6"/>
<gene>
    <name evidence="2" type="ORF">NCTC12961_05108</name>
</gene>
<dbReference type="Proteomes" id="UP000248897">
    <property type="component" value="Chromosome 1"/>
</dbReference>
<feature type="region of interest" description="Disordered" evidence="1">
    <location>
        <begin position="171"/>
        <end position="196"/>
    </location>
</feature>
<reference evidence="2 3" key="1">
    <citation type="submission" date="2018-06" db="EMBL/GenBank/DDBJ databases">
        <authorList>
            <consortium name="Pathogen Informatics"/>
            <person name="Doyle S."/>
        </authorList>
    </citation>
    <scope>NUCLEOTIDE SEQUENCE [LARGE SCALE GENOMIC DNA]</scope>
    <source>
        <strain evidence="2 3">NCTC12961</strain>
    </source>
</reference>
<evidence type="ECO:0000313" key="3">
    <source>
        <dbReference type="Proteomes" id="UP000248897"/>
    </source>
</evidence>
<proteinExistence type="predicted"/>
<name>A0A2X4UZI6_SERPL</name>
<sequence length="196" mass="21092">MPGSQTTRQIGLCGSNLFRRSAMLSHILTQSRGSLTRTHHPWRQAKLVIVLGGILTRLPASYRTRRITARQTAGQTTCKRSQCRNRLALLFTHFAEITGAEHGLGNRFGTQCRSRSTAAPAAADLPCNSASAPATTACAMTRLSSFGARRCICSARYGAAPPAIAAFRSPPASLAPQRPPPAYPAAPYRPCHNPIR</sequence>
<accession>A0A2X4UZI6</accession>
<dbReference type="EMBL" id="LS483469">
    <property type="protein sequence ID" value="SQI45207.1"/>
    <property type="molecule type" value="Genomic_DNA"/>
</dbReference>
<evidence type="ECO:0000313" key="2">
    <source>
        <dbReference type="EMBL" id="SQI45207.1"/>
    </source>
</evidence>
<protein>
    <submittedName>
        <fullName evidence="2">Uncharacterized protein</fullName>
    </submittedName>
</protein>
<organism evidence="2 3">
    <name type="scientific">Serratia plymuthica</name>
    <dbReference type="NCBI Taxonomy" id="82996"/>
    <lineage>
        <taxon>Bacteria</taxon>
        <taxon>Pseudomonadati</taxon>
        <taxon>Pseudomonadota</taxon>
        <taxon>Gammaproteobacteria</taxon>
        <taxon>Enterobacterales</taxon>
        <taxon>Yersiniaceae</taxon>
        <taxon>Serratia</taxon>
    </lineage>
</organism>